<dbReference type="GeneID" id="80518145"/>
<accession>A0A6N1NSN5</accession>
<reference evidence="1" key="2">
    <citation type="journal article" date="2018" name="Nat. Commun.">
        <title>Tailed giant Tupanvirus possesses the most complete translational apparatus of the known virosphere.</title>
        <authorList>
            <person name="Abrahao J."/>
            <person name="Silva L."/>
            <person name="Silva L.S."/>
            <person name="Khalil J.Y.B."/>
            <person name="Rodrigues R."/>
            <person name="Arantes T."/>
            <person name="Assis F."/>
            <person name="Boratto P."/>
            <person name="Andrade M."/>
            <person name="Kroon E.G."/>
            <person name="Ribeiro B."/>
            <person name="Bergier I."/>
            <person name="Seligmann H."/>
            <person name="Ghigo E."/>
            <person name="Colson P."/>
            <person name="Levasseur A."/>
            <person name="Kroemer G."/>
            <person name="Raoult D."/>
            <person name="La Scola B."/>
        </authorList>
    </citation>
    <scope>NUCLEOTIDE SEQUENCE [LARGE SCALE GENOMIC DNA]</scope>
    <source>
        <strain evidence="1">Soda lake</strain>
    </source>
</reference>
<reference evidence="1" key="1">
    <citation type="submission" date="2017-01" db="EMBL/GenBank/DDBJ databases">
        <authorList>
            <person name="Assis F.L."/>
            <person name="Abrahao J.S."/>
            <person name="Silva L."/>
            <person name="Khalil J.B."/>
            <person name="Rodrigues R."/>
            <person name="Silva L.S."/>
            <person name="Arantes T."/>
            <person name="Boratto P."/>
            <person name="Andrade M."/>
            <person name="Kroon E.G."/>
            <person name="Ribeiro B."/>
            <person name="Bergier I."/>
            <person name="Seligmann H."/>
            <person name="Ghigo E."/>
            <person name="Colson P."/>
            <person name="Levasseur A."/>
            <person name="Raoult D."/>
            <person name="Scola B.L."/>
        </authorList>
    </citation>
    <scope>NUCLEOTIDE SEQUENCE</scope>
    <source>
        <strain evidence="1">Soda lake</strain>
    </source>
</reference>
<proteinExistence type="predicted"/>
<evidence type="ECO:0000313" key="1">
    <source>
        <dbReference type="EMBL" id="QKU34736.1"/>
    </source>
</evidence>
<dbReference type="EMBL" id="KY523104">
    <property type="protein sequence ID" value="QKU34736.1"/>
    <property type="molecule type" value="Genomic_DNA"/>
</dbReference>
<dbReference type="InterPro" id="IPR012341">
    <property type="entry name" value="6hp_glycosidase-like_sf"/>
</dbReference>
<dbReference type="KEGG" id="vg:80518145"/>
<name>A0A6N1NSN5_9VIRU</name>
<sequence length="394" mass="45959">MSFDKKKQAIDIIKSCIGKNGVWASTDRYAYQCWTRDFCIATSYLFLYHEDLKNLPLVQKHLFNIVHKRRDNGKLPILFLDNKLKFLEDKIDKSIKCGKKSFMLERYLKGELKDLTPHTRDSEILFISTVCDYLLCYLQYYLYDPLDTHLVKGANISLNYVEKCITTNGLIHGADWRDVRLDLDDKTVLTNACLLYQAYTKLTKVYEAIMTRVHNYEVYFPEKCLDCYDKKQKAEHVKDQIQKHFWNGTYFVDYPETDKFDLLGNSLAISCGIASDDQRESIFNYVTTLTGPHGIKTTETFLPPLNDKEKEVMDRDGAVIWPFTNGFMLEAMLNSGSDKWINYAVNEFKKWEKLDGFYEWYDIVDGNGYGSVNQVWSAALYLRVKNIIDNLPKP</sequence>
<protein>
    <submittedName>
        <fullName evidence="1">Glycogen debranching enzyme alpha-1,6-glucosidase</fullName>
    </submittedName>
</protein>
<dbReference type="SUPFAM" id="SSF48208">
    <property type="entry name" value="Six-hairpin glycosidases"/>
    <property type="match status" value="1"/>
</dbReference>
<dbReference type="GO" id="GO:0005975">
    <property type="term" value="P:carbohydrate metabolic process"/>
    <property type="evidence" value="ECO:0007669"/>
    <property type="project" value="InterPro"/>
</dbReference>
<dbReference type="InterPro" id="IPR008928">
    <property type="entry name" value="6-hairpin_glycosidase_sf"/>
</dbReference>
<dbReference type="Gene3D" id="1.50.10.10">
    <property type="match status" value="1"/>
</dbReference>
<dbReference type="RefSeq" id="YP_010781381.1">
    <property type="nucleotide sequence ID" value="NC_075039.1"/>
</dbReference>
<organism evidence="1">
    <name type="scientific">Tupanvirus soda lake</name>
    <dbReference type="NCBI Taxonomy" id="2126985"/>
    <lineage>
        <taxon>Viruses</taxon>
        <taxon>Varidnaviria</taxon>
        <taxon>Bamfordvirae</taxon>
        <taxon>Nucleocytoviricota</taxon>
        <taxon>Megaviricetes</taxon>
        <taxon>Imitervirales</taxon>
        <taxon>Mimiviridae</taxon>
        <taxon>Megamimivirinae</taxon>
        <taxon>Tupanvirus</taxon>
        <taxon>Tupanvirus salinum</taxon>
    </lineage>
</organism>